<keyword evidence="5" id="KW-1185">Reference proteome</keyword>
<organism evidence="4 5">
    <name type="scientific">Prorocentrum cordatum</name>
    <dbReference type="NCBI Taxonomy" id="2364126"/>
    <lineage>
        <taxon>Eukaryota</taxon>
        <taxon>Sar</taxon>
        <taxon>Alveolata</taxon>
        <taxon>Dinophyceae</taxon>
        <taxon>Prorocentrales</taxon>
        <taxon>Prorocentraceae</taxon>
        <taxon>Prorocentrum</taxon>
    </lineage>
</organism>
<evidence type="ECO:0000256" key="2">
    <source>
        <dbReference type="PROSITE-ProRule" id="PRU00708"/>
    </source>
</evidence>
<evidence type="ECO:0008006" key="6">
    <source>
        <dbReference type="Google" id="ProtNLM"/>
    </source>
</evidence>
<sequence length="374" mass="41436">MECSIAVPPRRNSVRCETFPRALRCDDWRVRKRWAMAAGVGAGQRDVGDEAEARRHQLQRWDQRVRERSDVAAGFGAAQRDVGGECGARLVYSAGISACEKGGQWQQALALMSDMREAKLEPDVIVCSAGISACEKGGQWERALALLSEMREAKVEPVSPGQLQRWNQRVRKWRTVATGVSAAARDVWFEGGARRHHLQCWHQRLREGRGVATGCGAAAQRDAWLGGEARPLISYAAAISACEKSEEWQQALALLIEMWEAKLELNVIHPTTLGSALARRAGSGSRLRRCSARCGRRGWSPTSSLLQCRAPRVRDGSWLDWRSRRPGGPTTALRRSRGHLDGPEKARRRSRGHPGSPRGLQGRPACSRGLDVEW</sequence>
<accession>A0ABN9UVT4</accession>
<dbReference type="InterPro" id="IPR011990">
    <property type="entry name" value="TPR-like_helical_dom_sf"/>
</dbReference>
<dbReference type="NCBIfam" id="TIGR00756">
    <property type="entry name" value="PPR"/>
    <property type="match status" value="2"/>
</dbReference>
<dbReference type="PROSITE" id="PS51375">
    <property type="entry name" value="PPR"/>
    <property type="match status" value="2"/>
</dbReference>
<proteinExistence type="predicted"/>
<dbReference type="Gene3D" id="1.25.40.10">
    <property type="entry name" value="Tetratricopeptide repeat domain"/>
    <property type="match status" value="2"/>
</dbReference>
<keyword evidence="1" id="KW-0677">Repeat</keyword>
<dbReference type="Proteomes" id="UP001189429">
    <property type="component" value="Unassembled WGS sequence"/>
</dbReference>
<name>A0ABN9UVT4_9DINO</name>
<feature type="repeat" description="PPR" evidence="2">
    <location>
        <begin position="123"/>
        <end position="157"/>
    </location>
</feature>
<protein>
    <recommendedName>
        <fullName evidence="6">Pentatricopeptide repeat-containing protein, chloroplastic</fullName>
    </recommendedName>
</protein>
<evidence type="ECO:0000313" key="4">
    <source>
        <dbReference type="EMBL" id="CAK0863372.1"/>
    </source>
</evidence>
<evidence type="ECO:0000313" key="5">
    <source>
        <dbReference type="Proteomes" id="UP001189429"/>
    </source>
</evidence>
<dbReference type="EMBL" id="CAUYUJ010016256">
    <property type="protein sequence ID" value="CAK0863372.1"/>
    <property type="molecule type" value="Genomic_DNA"/>
</dbReference>
<feature type="region of interest" description="Disordered" evidence="3">
    <location>
        <begin position="320"/>
        <end position="374"/>
    </location>
</feature>
<reference evidence="4" key="1">
    <citation type="submission" date="2023-10" db="EMBL/GenBank/DDBJ databases">
        <authorList>
            <person name="Chen Y."/>
            <person name="Shah S."/>
            <person name="Dougan E. K."/>
            <person name="Thang M."/>
            <person name="Chan C."/>
        </authorList>
    </citation>
    <scope>NUCLEOTIDE SEQUENCE [LARGE SCALE GENOMIC DNA]</scope>
</reference>
<gene>
    <name evidence="4" type="ORF">PCOR1329_LOCUS51547</name>
</gene>
<evidence type="ECO:0000256" key="3">
    <source>
        <dbReference type="SAM" id="MobiDB-lite"/>
    </source>
</evidence>
<dbReference type="Pfam" id="PF01535">
    <property type="entry name" value="PPR"/>
    <property type="match status" value="3"/>
</dbReference>
<dbReference type="PANTHER" id="PTHR47447:SF17">
    <property type="entry name" value="OS12G0638900 PROTEIN"/>
    <property type="match status" value="1"/>
</dbReference>
<evidence type="ECO:0000256" key="1">
    <source>
        <dbReference type="ARBA" id="ARBA00022737"/>
    </source>
</evidence>
<dbReference type="PANTHER" id="PTHR47447">
    <property type="entry name" value="OS03G0856100 PROTEIN"/>
    <property type="match status" value="1"/>
</dbReference>
<feature type="repeat" description="PPR" evidence="2">
    <location>
        <begin position="88"/>
        <end position="122"/>
    </location>
</feature>
<comment type="caution">
    <text evidence="4">The sequence shown here is derived from an EMBL/GenBank/DDBJ whole genome shotgun (WGS) entry which is preliminary data.</text>
</comment>
<dbReference type="InterPro" id="IPR002885">
    <property type="entry name" value="PPR_rpt"/>
</dbReference>